<proteinExistence type="predicted"/>
<dbReference type="PANTHER" id="PTHR43792">
    <property type="entry name" value="GNAT FAMILY, PUTATIVE (AFU_ORTHOLOGUE AFUA_3G00765)-RELATED-RELATED"/>
    <property type="match status" value="1"/>
</dbReference>
<evidence type="ECO:0000313" key="2">
    <source>
        <dbReference type="EMBL" id="SFU36409.1"/>
    </source>
</evidence>
<dbReference type="EMBL" id="FPBO01000002">
    <property type="protein sequence ID" value="SFU36409.1"/>
    <property type="molecule type" value="Genomic_DNA"/>
</dbReference>
<accession>A0A1I7FJN9</accession>
<keyword evidence="2" id="KW-0808">Transferase</keyword>
<protein>
    <submittedName>
        <fullName evidence="2">Protein N-acetyltransferase, RimJ/RimL family</fullName>
    </submittedName>
</protein>
<gene>
    <name evidence="2" type="ORF">SAMN05216552_100288</name>
</gene>
<dbReference type="STRING" id="1035707.SAMN05216552_100288"/>
<evidence type="ECO:0000313" key="3">
    <source>
        <dbReference type="Proteomes" id="UP000199391"/>
    </source>
</evidence>
<dbReference type="PROSITE" id="PS51186">
    <property type="entry name" value="GNAT"/>
    <property type="match status" value="1"/>
</dbReference>
<dbReference type="Pfam" id="PF13302">
    <property type="entry name" value="Acetyltransf_3"/>
    <property type="match status" value="1"/>
</dbReference>
<sequence>MIILTTERIVLRTLHAGDAAFYLELVNEPAFVRNIGDKGVRTLEQARAAILDGPVEMQMRLGHSLYLMERRGDGVPLGFCGLIKRDALPDVDIGYALAPAHWGRGYAYEAGAAVVEYARGHLKLPRLLAITSPHNTASNQLLEKLGLRFVQLTRLGGGDEDVRLYRLEFAPPVAPADS</sequence>
<dbReference type="Proteomes" id="UP000199391">
    <property type="component" value="Unassembled WGS sequence"/>
</dbReference>
<dbReference type="RefSeq" id="WP_093553197.1">
    <property type="nucleotide sequence ID" value="NZ_FPBO01000002.1"/>
</dbReference>
<reference evidence="3" key="1">
    <citation type="submission" date="2016-10" db="EMBL/GenBank/DDBJ databases">
        <authorList>
            <person name="Varghese N."/>
            <person name="Submissions S."/>
        </authorList>
    </citation>
    <scope>NUCLEOTIDE SEQUENCE [LARGE SCALE GENOMIC DNA]</scope>
    <source>
        <strain evidence="3">CGMCC 1.11014</strain>
    </source>
</reference>
<dbReference type="GO" id="GO:0016747">
    <property type="term" value="F:acyltransferase activity, transferring groups other than amino-acyl groups"/>
    <property type="evidence" value="ECO:0007669"/>
    <property type="project" value="InterPro"/>
</dbReference>
<dbReference type="InterPro" id="IPR016181">
    <property type="entry name" value="Acyl_CoA_acyltransferase"/>
</dbReference>
<keyword evidence="3" id="KW-1185">Reference proteome</keyword>
<dbReference type="InterPro" id="IPR000182">
    <property type="entry name" value="GNAT_dom"/>
</dbReference>
<name>A0A1I7FJN9_9BURK</name>
<dbReference type="PANTHER" id="PTHR43792:SF1">
    <property type="entry name" value="N-ACETYLTRANSFERASE DOMAIN-CONTAINING PROTEIN"/>
    <property type="match status" value="1"/>
</dbReference>
<dbReference type="OrthoDB" id="9798081at2"/>
<feature type="domain" description="N-acetyltransferase" evidence="1">
    <location>
        <begin position="9"/>
        <end position="172"/>
    </location>
</feature>
<dbReference type="Gene3D" id="3.40.630.30">
    <property type="match status" value="1"/>
</dbReference>
<evidence type="ECO:0000259" key="1">
    <source>
        <dbReference type="PROSITE" id="PS51186"/>
    </source>
</evidence>
<dbReference type="InterPro" id="IPR051531">
    <property type="entry name" value="N-acetyltransferase"/>
</dbReference>
<dbReference type="AlphaFoldDB" id="A0A1I7FJN9"/>
<organism evidence="2 3">
    <name type="scientific">Pseudoduganella namucuonensis</name>
    <dbReference type="NCBI Taxonomy" id="1035707"/>
    <lineage>
        <taxon>Bacteria</taxon>
        <taxon>Pseudomonadati</taxon>
        <taxon>Pseudomonadota</taxon>
        <taxon>Betaproteobacteria</taxon>
        <taxon>Burkholderiales</taxon>
        <taxon>Oxalobacteraceae</taxon>
        <taxon>Telluria group</taxon>
        <taxon>Pseudoduganella</taxon>
    </lineage>
</organism>
<dbReference type="SUPFAM" id="SSF55729">
    <property type="entry name" value="Acyl-CoA N-acyltransferases (Nat)"/>
    <property type="match status" value="1"/>
</dbReference>